<dbReference type="PANTHER" id="PTHR11406">
    <property type="entry name" value="PHOSPHOGLYCERATE KINASE"/>
    <property type="match status" value="1"/>
</dbReference>
<dbReference type="PANTHER" id="PTHR11406:SF23">
    <property type="entry name" value="PHOSPHOGLYCERATE KINASE 1, CHLOROPLASTIC-RELATED"/>
    <property type="match status" value="1"/>
</dbReference>
<dbReference type="Pfam" id="PF00162">
    <property type="entry name" value="PGK"/>
    <property type="match status" value="1"/>
</dbReference>
<evidence type="ECO:0000256" key="1">
    <source>
        <dbReference type="ARBA" id="ARBA00000642"/>
    </source>
</evidence>
<feature type="binding site" evidence="10">
    <location>
        <position position="149"/>
    </location>
    <ligand>
        <name>substrate</name>
    </ligand>
</feature>
<comment type="subcellular location">
    <subcellularLocation>
        <location evidence="10">Cytoplasm</location>
    </subcellularLocation>
</comment>
<feature type="binding site" evidence="10 12">
    <location>
        <position position="303"/>
    </location>
    <ligand>
        <name>ATP</name>
        <dbReference type="ChEBI" id="CHEBI:30616"/>
    </ligand>
</feature>
<name>A0A1F5E4T2_9BACT</name>
<dbReference type="FunFam" id="3.40.50.1260:FF:000006">
    <property type="entry name" value="Phosphoglycerate kinase"/>
    <property type="match status" value="1"/>
</dbReference>
<comment type="similarity">
    <text evidence="3 10 13">Belongs to the phosphoglycerate kinase family.</text>
</comment>
<evidence type="ECO:0000256" key="3">
    <source>
        <dbReference type="ARBA" id="ARBA00008982"/>
    </source>
</evidence>
<dbReference type="GO" id="GO:0006094">
    <property type="term" value="P:gluconeogenesis"/>
    <property type="evidence" value="ECO:0007669"/>
    <property type="project" value="TreeGrafter"/>
</dbReference>
<feature type="binding site" evidence="11">
    <location>
        <position position="116"/>
    </location>
    <ligand>
        <name>(2R)-3-phosphoglycerate</name>
        <dbReference type="ChEBI" id="CHEBI:58272"/>
    </ligand>
</feature>
<dbReference type="PRINTS" id="PR00477">
    <property type="entry name" value="PHGLYCKINASE"/>
</dbReference>
<proteinExistence type="inferred from homology"/>
<reference evidence="14 15" key="1">
    <citation type="journal article" date="2016" name="Nat. Commun.">
        <title>Thousands of microbial genomes shed light on interconnected biogeochemical processes in an aquifer system.</title>
        <authorList>
            <person name="Anantharaman K."/>
            <person name="Brown C.T."/>
            <person name="Hug L.A."/>
            <person name="Sharon I."/>
            <person name="Castelle C.J."/>
            <person name="Probst A.J."/>
            <person name="Thomas B.C."/>
            <person name="Singh A."/>
            <person name="Wilkins M.J."/>
            <person name="Karaoz U."/>
            <person name="Brodie E.L."/>
            <person name="Williams K.H."/>
            <person name="Hubbard S.S."/>
            <person name="Banfield J.F."/>
        </authorList>
    </citation>
    <scope>NUCLEOTIDE SEQUENCE [LARGE SCALE GENOMIC DNA]</scope>
</reference>
<evidence type="ECO:0000256" key="4">
    <source>
        <dbReference type="ARBA" id="ARBA00013061"/>
    </source>
</evidence>
<dbReference type="EC" id="2.7.2.3" evidence="4 10"/>
<comment type="catalytic activity">
    <reaction evidence="1 10 13">
        <text>(2R)-3-phosphoglycerate + ATP = (2R)-3-phospho-glyceroyl phosphate + ADP</text>
        <dbReference type="Rhea" id="RHEA:14801"/>
        <dbReference type="ChEBI" id="CHEBI:30616"/>
        <dbReference type="ChEBI" id="CHEBI:57604"/>
        <dbReference type="ChEBI" id="CHEBI:58272"/>
        <dbReference type="ChEBI" id="CHEBI:456216"/>
        <dbReference type="EC" id="2.7.2.3"/>
    </reaction>
</comment>
<dbReference type="UniPathway" id="UPA00109">
    <property type="reaction ID" value="UER00185"/>
</dbReference>
<feature type="binding site" evidence="10">
    <location>
        <position position="116"/>
    </location>
    <ligand>
        <name>substrate</name>
    </ligand>
</feature>
<dbReference type="InterPro" id="IPR001576">
    <property type="entry name" value="Phosphoglycerate_kinase"/>
</dbReference>
<comment type="subunit">
    <text evidence="10">Monomer.</text>
</comment>
<evidence type="ECO:0000256" key="5">
    <source>
        <dbReference type="ARBA" id="ARBA00016471"/>
    </source>
</evidence>
<dbReference type="STRING" id="1797472.A2215_03025"/>
<evidence type="ECO:0000256" key="12">
    <source>
        <dbReference type="PIRSR" id="PIRSR000724-2"/>
    </source>
</evidence>
<protein>
    <recommendedName>
        <fullName evidence="5 10">Phosphoglycerate kinase</fullName>
        <ecNumber evidence="4 10">2.7.2.3</ecNumber>
    </recommendedName>
</protein>
<keyword evidence="10" id="KW-0324">Glycolysis</keyword>
<dbReference type="SUPFAM" id="SSF53748">
    <property type="entry name" value="Phosphoglycerate kinase"/>
    <property type="match status" value="1"/>
</dbReference>
<dbReference type="InterPro" id="IPR015911">
    <property type="entry name" value="Phosphoglycerate_kinase_CS"/>
</dbReference>
<feature type="binding site" evidence="10 11">
    <location>
        <begin position="19"/>
        <end position="21"/>
    </location>
    <ligand>
        <name>substrate</name>
    </ligand>
</feature>
<dbReference type="GO" id="GO:0004618">
    <property type="term" value="F:phosphoglycerate kinase activity"/>
    <property type="evidence" value="ECO:0007669"/>
    <property type="project" value="UniProtKB-UniRule"/>
</dbReference>
<evidence type="ECO:0000256" key="8">
    <source>
        <dbReference type="ARBA" id="ARBA00022777"/>
    </source>
</evidence>
<evidence type="ECO:0000256" key="6">
    <source>
        <dbReference type="ARBA" id="ARBA00022679"/>
    </source>
</evidence>
<feature type="binding site" evidence="10 11">
    <location>
        <begin position="57"/>
        <end position="60"/>
    </location>
    <ligand>
        <name>substrate</name>
    </ligand>
</feature>
<feature type="binding site" evidence="10 12">
    <location>
        <begin position="329"/>
        <end position="332"/>
    </location>
    <ligand>
        <name>ATP</name>
        <dbReference type="ChEBI" id="CHEBI:30616"/>
    </ligand>
</feature>
<feature type="binding site" evidence="11">
    <location>
        <position position="149"/>
    </location>
    <ligand>
        <name>(2R)-3-phosphoglycerate</name>
        <dbReference type="ChEBI" id="CHEBI:58272"/>
    </ligand>
</feature>
<evidence type="ECO:0000256" key="10">
    <source>
        <dbReference type="HAMAP-Rule" id="MF_00145"/>
    </source>
</evidence>
<keyword evidence="6 10" id="KW-0808">Transferase</keyword>
<sequence>MKSVRDVDVKEKRVLLRVDFNVPMEDRKIVDNHRIKKSLTTIKYLLEQKAKIIIATHVGRPEGTIIPSLSTVPIAEELAKLLKHKVYATDHVIHPIVVDQIDKMKPGDILVIGNLRWHSEEEQNLEAFGRELASFADVYVNDAFAVSHRAHASVEAITHYIPSCAGFLLESEITTLKLLLENPERPYVLVLGGAKVKDKTRLIENLASKADSILIGGAVANTFLQASGQDISHSLHEKEMFEACEEMLKKYAEKIQIPQDSVKEDIAGGFRIMDIGPKTREEYSKIVSEAKTVFWNGNMGYSEDEKYSAGTDAMAKAVAGNPNTTVVAGGDTVGYLETHNLTEGINFISTGGGATLQYLAGEPMPGIEALNRDQKSRQL</sequence>
<evidence type="ECO:0000256" key="13">
    <source>
        <dbReference type="RuleBase" id="RU000532"/>
    </source>
</evidence>
<dbReference type="HAMAP" id="MF_00145">
    <property type="entry name" value="Phosphoglyc_kinase"/>
    <property type="match status" value="1"/>
</dbReference>
<comment type="caution">
    <text evidence="14">The sequence shown here is derived from an EMBL/GenBank/DDBJ whole genome shotgun (WGS) entry which is preliminary data.</text>
</comment>
<dbReference type="InterPro" id="IPR015824">
    <property type="entry name" value="Phosphoglycerate_kinase_N"/>
</dbReference>
<dbReference type="GO" id="GO:0005524">
    <property type="term" value="F:ATP binding"/>
    <property type="evidence" value="ECO:0007669"/>
    <property type="project" value="UniProtKB-KW"/>
</dbReference>
<dbReference type="GO" id="GO:0043531">
    <property type="term" value="F:ADP binding"/>
    <property type="evidence" value="ECO:0007669"/>
    <property type="project" value="TreeGrafter"/>
</dbReference>
<dbReference type="PIRSF" id="PIRSF000724">
    <property type="entry name" value="Pgk"/>
    <property type="match status" value="1"/>
</dbReference>
<dbReference type="GO" id="GO:0006096">
    <property type="term" value="P:glycolytic process"/>
    <property type="evidence" value="ECO:0007669"/>
    <property type="project" value="UniProtKB-UniRule"/>
</dbReference>
<evidence type="ECO:0000256" key="11">
    <source>
        <dbReference type="PIRSR" id="PIRSR000724-1"/>
    </source>
</evidence>
<comment type="caution">
    <text evidence="10">Lacks conserved residue(s) required for the propagation of feature annotation.</text>
</comment>
<keyword evidence="8 10" id="KW-0418">Kinase</keyword>
<accession>A0A1F5E4T2</accession>
<dbReference type="Proteomes" id="UP000178583">
    <property type="component" value="Unassembled WGS sequence"/>
</dbReference>
<evidence type="ECO:0000313" key="14">
    <source>
        <dbReference type="EMBL" id="OGD62385.1"/>
    </source>
</evidence>
<keyword evidence="7 10" id="KW-0547">Nucleotide-binding</keyword>
<dbReference type="AlphaFoldDB" id="A0A1F5E4T2"/>
<feature type="binding site" evidence="10">
    <location>
        <position position="34"/>
    </location>
    <ligand>
        <name>substrate</name>
    </ligand>
</feature>
<dbReference type="GO" id="GO:0005829">
    <property type="term" value="C:cytosol"/>
    <property type="evidence" value="ECO:0007669"/>
    <property type="project" value="TreeGrafter"/>
</dbReference>
<evidence type="ECO:0000256" key="7">
    <source>
        <dbReference type="ARBA" id="ARBA00022741"/>
    </source>
</evidence>
<comment type="pathway">
    <text evidence="2 10">Carbohydrate degradation; glycolysis; pyruvate from D-glyceraldehyde 3-phosphate: step 2/5.</text>
</comment>
<dbReference type="EMBL" id="MEZY01000050">
    <property type="protein sequence ID" value="OGD62385.1"/>
    <property type="molecule type" value="Genomic_DNA"/>
</dbReference>
<keyword evidence="9 10" id="KW-0067">ATP-binding</keyword>
<feature type="binding site" evidence="10 12">
    <location>
        <position position="199"/>
    </location>
    <ligand>
        <name>ATP</name>
        <dbReference type="ChEBI" id="CHEBI:30616"/>
    </ligand>
</feature>
<evidence type="ECO:0000313" key="15">
    <source>
        <dbReference type="Proteomes" id="UP000178583"/>
    </source>
</evidence>
<gene>
    <name evidence="10" type="primary">pgk</name>
    <name evidence="14" type="ORF">A2215_03025</name>
</gene>
<organism evidence="14 15">
    <name type="scientific">Candidatus Berkelbacteria bacterium RIFOXYA2_FULL_43_10</name>
    <dbReference type="NCBI Taxonomy" id="1797472"/>
    <lineage>
        <taxon>Bacteria</taxon>
        <taxon>Candidatus Berkelbacteria</taxon>
    </lineage>
</organism>
<keyword evidence="10" id="KW-0963">Cytoplasm</keyword>
<evidence type="ECO:0000256" key="9">
    <source>
        <dbReference type="ARBA" id="ARBA00022840"/>
    </source>
</evidence>
<evidence type="ECO:0000256" key="2">
    <source>
        <dbReference type="ARBA" id="ARBA00004838"/>
    </source>
</evidence>
<dbReference type="Gene3D" id="3.40.50.1260">
    <property type="entry name" value="Phosphoglycerate kinase, N-terminal domain"/>
    <property type="match status" value="2"/>
</dbReference>
<dbReference type="InterPro" id="IPR036043">
    <property type="entry name" value="Phosphoglycerate_kinase_sf"/>
</dbReference>
<feature type="binding site" evidence="11">
    <location>
        <position position="34"/>
    </location>
    <ligand>
        <name>(2R)-3-phosphoglycerate</name>
        <dbReference type="ChEBI" id="CHEBI:58272"/>
    </ligand>
</feature>
<dbReference type="PROSITE" id="PS00111">
    <property type="entry name" value="PGLYCERATE_KINASE"/>
    <property type="match status" value="1"/>
</dbReference>